<dbReference type="GO" id="GO:0012505">
    <property type="term" value="C:endomembrane system"/>
    <property type="evidence" value="ECO:0007669"/>
    <property type="project" value="UniProtKB-SubCell"/>
</dbReference>
<feature type="domain" description="EGF-like calcium-binding" evidence="13">
    <location>
        <begin position="195"/>
        <end position="235"/>
    </location>
</feature>
<dbReference type="Pfam" id="PF00057">
    <property type="entry name" value="Ldl_recept_a"/>
    <property type="match status" value="3"/>
</dbReference>
<dbReference type="InterPro" id="IPR002172">
    <property type="entry name" value="LDrepeatLR_classA_rpt"/>
</dbReference>
<evidence type="ECO:0000256" key="11">
    <source>
        <dbReference type="PROSITE-ProRule" id="PRU00124"/>
    </source>
</evidence>
<feature type="domain" description="EGF-like" evidence="14">
    <location>
        <begin position="27"/>
        <end position="64"/>
    </location>
</feature>
<dbReference type="GO" id="GO:0043235">
    <property type="term" value="C:receptor complex"/>
    <property type="evidence" value="ECO:0007669"/>
    <property type="project" value="TreeGrafter"/>
</dbReference>
<proteinExistence type="predicted"/>
<dbReference type="FunFam" id="2.10.25.10:FF:000740">
    <property type="entry name" value="Low-density lipoprotein receptor domain class A"/>
    <property type="match status" value="1"/>
</dbReference>
<keyword evidence="3" id="KW-0245">EGF-like domain</keyword>
<comment type="subcellular location">
    <subcellularLocation>
        <location evidence="2">Endomembrane system</location>
    </subcellularLocation>
    <subcellularLocation>
        <location evidence="1">Membrane</location>
        <topology evidence="1">Single-pass membrane protein</topology>
    </subcellularLocation>
</comment>
<dbReference type="SUPFAM" id="SSF57196">
    <property type="entry name" value="EGF/Laminin"/>
    <property type="match status" value="2"/>
</dbReference>
<keyword evidence="16" id="KW-1185">Reference proteome</keyword>
<dbReference type="GO" id="GO:0016324">
    <property type="term" value="C:apical plasma membrane"/>
    <property type="evidence" value="ECO:0007669"/>
    <property type="project" value="TreeGrafter"/>
</dbReference>
<evidence type="ECO:0000259" key="13">
    <source>
        <dbReference type="SMART" id="SM00179"/>
    </source>
</evidence>
<dbReference type="InterPro" id="IPR023415">
    <property type="entry name" value="LDLR_class-A_CS"/>
</dbReference>
<dbReference type="GO" id="GO:0042562">
    <property type="term" value="F:hormone binding"/>
    <property type="evidence" value="ECO:0007669"/>
    <property type="project" value="TreeGrafter"/>
</dbReference>
<dbReference type="Gene3D" id="2.10.25.10">
    <property type="entry name" value="Laminin"/>
    <property type="match status" value="2"/>
</dbReference>
<feature type="disulfide bond" evidence="11">
    <location>
        <begin position="28"/>
        <end position="40"/>
    </location>
</feature>
<dbReference type="PROSITE" id="PS01187">
    <property type="entry name" value="EGF_CA"/>
    <property type="match status" value="1"/>
</dbReference>
<keyword evidence="7" id="KW-0472">Membrane</keyword>
<dbReference type="InterPro" id="IPR036055">
    <property type="entry name" value="LDL_receptor-like_sf"/>
</dbReference>
<evidence type="ECO:0000256" key="10">
    <source>
        <dbReference type="ARBA" id="ARBA00023180"/>
    </source>
</evidence>
<evidence type="ECO:0000256" key="12">
    <source>
        <dbReference type="SAM" id="SignalP"/>
    </source>
</evidence>
<evidence type="ECO:0000256" key="5">
    <source>
        <dbReference type="ARBA" id="ARBA00022737"/>
    </source>
</evidence>
<dbReference type="InterPro" id="IPR001881">
    <property type="entry name" value="EGF-like_Ca-bd_dom"/>
</dbReference>
<feature type="disulfide bond" evidence="11">
    <location>
        <begin position="35"/>
        <end position="53"/>
    </location>
</feature>
<dbReference type="Gene3D" id="4.10.400.10">
    <property type="entry name" value="Low-density Lipoprotein Receptor"/>
    <property type="match status" value="3"/>
</dbReference>
<feature type="domain" description="EGF-like" evidence="14">
    <location>
        <begin position="198"/>
        <end position="235"/>
    </location>
</feature>
<comment type="caution">
    <text evidence="11">Lacks conserved residue(s) required for the propagation of feature annotation.</text>
</comment>
<keyword evidence="9" id="KW-0675">Receptor</keyword>
<feature type="signal peptide" evidence="12">
    <location>
        <begin position="1"/>
        <end position="28"/>
    </location>
</feature>
<dbReference type="SUPFAM" id="SSF57424">
    <property type="entry name" value="LDL receptor-like module"/>
    <property type="match status" value="3"/>
</dbReference>
<dbReference type="SMART" id="SM00179">
    <property type="entry name" value="EGF_CA"/>
    <property type="match status" value="2"/>
</dbReference>
<dbReference type="InterPro" id="IPR018097">
    <property type="entry name" value="EGF_Ca-bd_CS"/>
</dbReference>
<feature type="disulfide bond" evidence="11">
    <location>
        <begin position="75"/>
        <end position="93"/>
    </location>
</feature>
<keyword evidence="8 11" id="KW-1015">Disulfide bond</keyword>
<feature type="domain" description="EGF-like" evidence="14">
    <location>
        <begin position="155"/>
        <end position="194"/>
    </location>
</feature>
<evidence type="ECO:0000313" key="15">
    <source>
        <dbReference type="EMBL" id="VDM80650.1"/>
    </source>
</evidence>
<dbReference type="AlphaFoldDB" id="A0A3P7J5I1"/>
<feature type="disulfide bond" evidence="11">
    <location>
        <begin position="87"/>
        <end position="102"/>
    </location>
</feature>
<keyword evidence="6" id="KW-1133">Transmembrane helix</keyword>
<reference evidence="15 16" key="1">
    <citation type="submission" date="2018-11" db="EMBL/GenBank/DDBJ databases">
        <authorList>
            <consortium name="Pathogen Informatics"/>
        </authorList>
    </citation>
    <scope>NUCLEOTIDE SEQUENCE [LARGE SCALE GENOMIC DNA]</scope>
</reference>
<dbReference type="GO" id="GO:0006898">
    <property type="term" value="P:receptor-mediated endocytosis"/>
    <property type="evidence" value="ECO:0007669"/>
    <property type="project" value="TreeGrafter"/>
</dbReference>
<dbReference type="PANTHER" id="PTHR22722">
    <property type="entry name" value="LOW-DENSITY LIPOPROTEIN RECEPTOR-RELATED PROTEIN 2-RELATED"/>
    <property type="match status" value="1"/>
</dbReference>
<dbReference type="InterPro" id="IPR049883">
    <property type="entry name" value="NOTCH1_EGF-like"/>
</dbReference>
<dbReference type="FunFam" id="4.10.400.10:FF:000119">
    <property type="entry name" value="Suppressor of tumorigenicity 14 protein homolog"/>
    <property type="match status" value="1"/>
</dbReference>
<dbReference type="PROSITE" id="PS01209">
    <property type="entry name" value="LDLRA_1"/>
    <property type="match status" value="3"/>
</dbReference>
<name>A0A3P7J5I1_STRVU</name>
<dbReference type="Pfam" id="PF07645">
    <property type="entry name" value="EGF_CA"/>
    <property type="match status" value="2"/>
</dbReference>
<evidence type="ECO:0000256" key="8">
    <source>
        <dbReference type="ARBA" id="ARBA00023157"/>
    </source>
</evidence>
<dbReference type="OrthoDB" id="21182at2759"/>
<keyword evidence="4" id="KW-0812">Transmembrane</keyword>
<dbReference type="PANTHER" id="PTHR22722:SF14">
    <property type="entry name" value="MEGALIN, ISOFORM A"/>
    <property type="match status" value="1"/>
</dbReference>
<evidence type="ECO:0000256" key="3">
    <source>
        <dbReference type="ARBA" id="ARBA00022536"/>
    </source>
</evidence>
<protein>
    <recommendedName>
        <fullName evidence="17">EGF-like domain-containing protein</fullName>
    </recommendedName>
</protein>
<sequence>MNAFRRRGFAMVMLHVLVVKMKRLICECNKGEFRCQNQHCIHQSWECDGDNDCLDGSDEHANCTYSSCQAEFWQCANHKCIPNSWRCDGNDDCDDGSDEKDCAQAQKDMGTGHALCPKGQYQCLSGQCIDEKKVCDRNYDCQDRSDESTQCFIDECAQADKPLCEQKCVDLPIGYRCDCFEGFAIDMDDKKSCHNVNECYEGISGCSQTCEDKIGSYKCGCVDGYQLARDDHSCKRIDPAVTIVKHTLSVFMPSHMQLASQFVS</sequence>
<dbReference type="CDD" id="cd00112">
    <property type="entry name" value="LDLa"/>
    <property type="match status" value="2"/>
</dbReference>
<dbReference type="PROSITE" id="PS50068">
    <property type="entry name" value="LDLRA_2"/>
    <property type="match status" value="3"/>
</dbReference>
<dbReference type="InterPro" id="IPR000742">
    <property type="entry name" value="EGF"/>
</dbReference>
<organism evidence="15 16">
    <name type="scientific">Strongylus vulgaris</name>
    <name type="common">Blood worm</name>
    <dbReference type="NCBI Taxonomy" id="40348"/>
    <lineage>
        <taxon>Eukaryota</taxon>
        <taxon>Metazoa</taxon>
        <taxon>Ecdysozoa</taxon>
        <taxon>Nematoda</taxon>
        <taxon>Chromadorea</taxon>
        <taxon>Rhabditida</taxon>
        <taxon>Rhabditina</taxon>
        <taxon>Rhabditomorpha</taxon>
        <taxon>Strongyloidea</taxon>
        <taxon>Strongylidae</taxon>
        <taxon>Strongylus</taxon>
    </lineage>
</organism>
<evidence type="ECO:0000256" key="7">
    <source>
        <dbReference type="ARBA" id="ARBA00023136"/>
    </source>
</evidence>
<feature type="disulfide bond" evidence="11">
    <location>
        <begin position="68"/>
        <end position="80"/>
    </location>
</feature>
<feature type="chain" id="PRO_5017944435" description="EGF-like domain-containing protein" evidence="12">
    <location>
        <begin position="29"/>
        <end position="264"/>
    </location>
</feature>
<keyword evidence="12" id="KW-0732">Signal</keyword>
<feature type="disulfide bond" evidence="11">
    <location>
        <begin position="123"/>
        <end position="141"/>
    </location>
</feature>
<feature type="disulfide bond" evidence="11">
    <location>
        <begin position="116"/>
        <end position="128"/>
    </location>
</feature>
<evidence type="ECO:0000256" key="1">
    <source>
        <dbReference type="ARBA" id="ARBA00004167"/>
    </source>
</evidence>
<evidence type="ECO:0000313" key="16">
    <source>
        <dbReference type="Proteomes" id="UP000270094"/>
    </source>
</evidence>
<evidence type="ECO:0000256" key="2">
    <source>
        <dbReference type="ARBA" id="ARBA00004308"/>
    </source>
</evidence>
<evidence type="ECO:0000256" key="6">
    <source>
        <dbReference type="ARBA" id="ARBA00022989"/>
    </source>
</evidence>
<feature type="domain" description="EGF-like calcium-binding" evidence="13">
    <location>
        <begin position="153"/>
        <end position="194"/>
    </location>
</feature>
<dbReference type="Proteomes" id="UP000270094">
    <property type="component" value="Unassembled WGS sequence"/>
</dbReference>
<keyword evidence="10" id="KW-0325">Glycoprotein</keyword>
<dbReference type="GO" id="GO:0005509">
    <property type="term" value="F:calcium ion binding"/>
    <property type="evidence" value="ECO:0007669"/>
    <property type="project" value="InterPro"/>
</dbReference>
<feature type="domain" description="EGF-like" evidence="14">
    <location>
        <begin position="67"/>
        <end position="103"/>
    </location>
</feature>
<gene>
    <name evidence="15" type="ORF">SVUK_LOCUS15648</name>
</gene>
<dbReference type="FunFam" id="4.10.400.10:FF:000001">
    <property type="entry name" value="Low-density lipoprotein receptor-related protein 1"/>
    <property type="match status" value="1"/>
</dbReference>
<dbReference type="SMART" id="SM00192">
    <property type="entry name" value="LDLa"/>
    <property type="match status" value="3"/>
</dbReference>
<dbReference type="InterPro" id="IPR051221">
    <property type="entry name" value="LDLR-related"/>
</dbReference>
<evidence type="ECO:0008006" key="17">
    <source>
        <dbReference type="Google" id="ProtNLM"/>
    </source>
</evidence>
<dbReference type="EMBL" id="UYYB01109375">
    <property type="protein sequence ID" value="VDM80650.1"/>
    <property type="molecule type" value="Genomic_DNA"/>
</dbReference>
<accession>A0A3P7J5I1</accession>
<evidence type="ECO:0000256" key="9">
    <source>
        <dbReference type="ARBA" id="ARBA00023170"/>
    </source>
</evidence>
<evidence type="ECO:0000259" key="14">
    <source>
        <dbReference type="SMART" id="SM00181"/>
    </source>
</evidence>
<dbReference type="SMART" id="SM00181">
    <property type="entry name" value="EGF"/>
    <property type="match status" value="4"/>
</dbReference>
<evidence type="ECO:0000256" key="4">
    <source>
        <dbReference type="ARBA" id="ARBA00022692"/>
    </source>
</evidence>
<dbReference type="PRINTS" id="PR00261">
    <property type="entry name" value="LDLRECEPTOR"/>
</dbReference>
<keyword evidence="5" id="KW-0677">Repeat</keyword>